<evidence type="ECO:0000256" key="1">
    <source>
        <dbReference type="SAM" id="MobiDB-lite"/>
    </source>
</evidence>
<name>A0A9P3LLH7_9APHY</name>
<protein>
    <submittedName>
        <fullName evidence="2">Uncharacterized protein</fullName>
    </submittedName>
</protein>
<reference evidence="2 3" key="1">
    <citation type="submission" date="2021-08" db="EMBL/GenBank/DDBJ databases">
        <title>Draft Genome Sequence of Phanerochaete sordida strain YK-624.</title>
        <authorList>
            <person name="Mori T."/>
            <person name="Dohra H."/>
            <person name="Suzuki T."/>
            <person name="Kawagishi H."/>
            <person name="Hirai H."/>
        </authorList>
    </citation>
    <scope>NUCLEOTIDE SEQUENCE [LARGE SCALE GENOMIC DNA]</scope>
    <source>
        <strain evidence="2 3">YK-624</strain>
    </source>
</reference>
<feature type="compositionally biased region" description="Low complexity" evidence="1">
    <location>
        <begin position="426"/>
        <end position="443"/>
    </location>
</feature>
<feature type="compositionally biased region" description="Basic and acidic residues" evidence="1">
    <location>
        <begin position="129"/>
        <end position="141"/>
    </location>
</feature>
<evidence type="ECO:0000313" key="3">
    <source>
        <dbReference type="Proteomes" id="UP000703269"/>
    </source>
</evidence>
<proteinExistence type="predicted"/>
<dbReference type="AlphaFoldDB" id="A0A9P3LLH7"/>
<comment type="caution">
    <text evidence="2">The sequence shown here is derived from an EMBL/GenBank/DDBJ whole genome shotgun (WGS) entry which is preliminary data.</text>
</comment>
<feature type="region of interest" description="Disordered" evidence="1">
    <location>
        <begin position="426"/>
        <end position="452"/>
    </location>
</feature>
<feature type="region of interest" description="Disordered" evidence="1">
    <location>
        <begin position="620"/>
        <end position="719"/>
    </location>
</feature>
<feature type="compositionally biased region" description="Polar residues" evidence="1">
    <location>
        <begin position="117"/>
        <end position="127"/>
    </location>
</feature>
<feature type="compositionally biased region" description="Basic and acidic residues" evidence="1">
    <location>
        <begin position="642"/>
        <end position="651"/>
    </location>
</feature>
<dbReference type="OrthoDB" id="2798624at2759"/>
<evidence type="ECO:0000313" key="2">
    <source>
        <dbReference type="EMBL" id="GJE98709.1"/>
    </source>
</evidence>
<dbReference type="Proteomes" id="UP000703269">
    <property type="component" value="Unassembled WGS sequence"/>
</dbReference>
<feature type="region of interest" description="Disordered" evidence="1">
    <location>
        <begin position="108"/>
        <end position="141"/>
    </location>
</feature>
<feature type="region of interest" description="Disordered" evidence="1">
    <location>
        <begin position="472"/>
        <end position="500"/>
    </location>
</feature>
<feature type="region of interest" description="Disordered" evidence="1">
    <location>
        <begin position="521"/>
        <end position="602"/>
    </location>
</feature>
<feature type="region of interest" description="Disordered" evidence="1">
    <location>
        <begin position="331"/>
        <end position="357"/>
    </location>
</feature>
<sequence length="719" mass="75667">MKLPSLGRFFHKRSRSDSALYQRTQPEVQLPPRPVSVSFSNGAVLSLDTHVSSFSDILSGVPTVPLAVSLPRPVSCSTTSSSGSHISAASEPVVIDALARRIQELEDTIKTQEETRSSTSSPTNGSLESVHETATEAEKRNTELADEVTNLRSELELARAELDTLRGDHTRFKALLSVPVLSAVLAQLDAGADAEDALVAALQHAVRAPDSAWRALLEPVTGARAPEDYIAQVHCTLRARREGRAWQKRAAFWRHSAREHDADTVTPSASQLSDVVAAQEARGAAAPVALVDSGTRVSLVQVQVEVVREVEVEKGEERLEEPVQDCIENMPSPPFPVHEAEAPTPPQDNERPVPAPADDVFSDARKPSLPMSDTVQTVKAERAAPELYAHLPPLASVTFRASHSIRSLSPKKEGVLVASASVLSQASRRSSASSAAPSTPTRAPAKDAQMPTGYSFGSLATNLSVRAFSPPAPKPEALLSPAAEANASRESRETAGSDFSSTSWDVISTFINRSLSFTSLAKTLSPSPKPAPPPAPQPSEPAPPPTSPPTSPPKLHTRTPPRAQGTASPAASPPKKSRLPLPALPRVAAMKHAMGAQGAARALRRLSRQVISRPVLVDSTNAAAVGDARPGAQTGGHGAQARAREGTDARAEGAVQSARGAKSEERGGKGVPRKMSDAPRPGGARGVAKENPVAGPPRGRRPTVVGHGGSPPRKPVGRA</sequence>
<dbReference type="EMBL" id="BPQB01000093">
    <property type="protein sequence ID" value="GJE98709.1"/>
    <property type="molecule type" value="Genomic_DNA"/>
</dbReference>
<organism evidence="2 3">
    <name type="scientific">Phanerochaete sordida</name>
    <dbReference type="NCBI Taxonomy" id="48140"/>
    <lineage>
        <taxon>Eukaryota</taxon>
        <taxon>Fungi</taxon>
        <taxon>Dikarya</taxon>
        <taxon>Basidiomycota</taxon>
        <taxon>Agaricomycotina</taxon>
        <taxon>Agaricomycetes</taxon>
        <taxon>Polyporales</taxon>
        <taxon>Phanerochaetaceae</taxon>
        <taxon>Phanerochaete</taxon>
    </lineage>
</organism>
<accession>A0A9P3LLH7</accession>
<feature type="compositionally biased region" description="Pro residues" evidence="1">
    <location>
        <begin position="527"/>
        <end position="552"/>
    </location>
</feature>
<keyword evidence="3" id="KW-1185">Reference proteome</keyword>
<gene>
    <name evidence="2" type="ORF">PsYK624_149440</name>
</gene>